<keyword evidence="1" id="KW-0732">Signal</keyword>
<dbReference type="Proteomes" id="UP000015503">
    <property type="component" value="Chromosome"/>
</dbReference>
<sequence length="99" mass="10454">MRKSLFFGALALQACAFAAVAGEWPAGGSEKFTKECVASAAGQVPQDRAIAYCQCSSGMMQKSFTSEQLEAVGKGTKPTEAEVSILVDISRTCARQTLQ</sequence>
<dbReference type="PATRIC" id="fig|1245471.3.peg.3524"/>
<feature type="chain" id="PRO_5004535887" description="Lipoprotein" evidence="1">
    <location>
        <begin position="19"/>
        <end position="99"/>
    </location>
</feature>
<evidence type="ECO:0000313" key="2">
    <source>
        <dbReference type="EMBL" id="BAN49217.1"/>
    </source>
</evidence>
<evidence type="ECO:0000256" key="1">
    <source>
        <dbReference type="SAM" id="SignalP"/>
    </source>
</evidence>
<protein>
    <recommendedName>
        <fullName evidence="4">Lipoprotein</fullName>
    </recommendedName>
</protein>
<proteinExistence type="predicted"/>
<dbReference type="OrthoDB" id="6899147at2"/>
<dbReference type="PROSITE" id="PS51257">
    <property type="entry name" value="PROKAR_LIPOPROTEIN"/>
    <property type="match status" value="1"/>
</dbReference>
<dbReference type="HOGENOM" id="CLU_2318022_0_0_6"/>
<name>S6AG74_METRE</name>
<dbReference type="eggNOG" id="ENOG5031HEK">
    <property type="taxonomic scope" value="Bacteria"/>
</dbReference>
<evidence type="ECO:0008006" key="4">
    <source>
        <dbReference type="Google" id="ProtNLM"/>
    </source>
</evidence>
<gene>
    <name evidence="2" type="ORF">PCA10_34850</name>
</gene>
<organism evidence="2 3">
    <name type="scientific">Metapseudomonas resinovorans NBRC 106553</name>
    <dbReference type="NCBI Taxonomy" id="1245471"/>
    <lineage>
        <taxon>Bacteria</taxon>
        <taxon>Pseudomonadati</taxon>
        <taxon>Pseudomonadota</taxon>
        <taxon>Gammaproteobacteria</taxon>
        <taxon>Pseudomonadales</taxon>
        <taxon>Pseudomonadaceae</taxon>
        <taxon>Metapseudomonas</taxon>
    </lineage>
</organism>
<accession>S6AG74</accession>
<dbReference type="EMBL" id="AP013068">
    <property type="protein sequence ID" value="BAN49217.1"/>
    <property type="molecule type" value="Genomic_DNA"/>
</dbReference>
<dbReference type="AlphaFoldDB" id="S6AG74"/>
<dbReference type="RefSeq" id="WP_016493361.1">
    <property type="nucleotide sequence ID" value="NC_021499.1"/>
</dbReference>
<feature type="signal peptide" evidence="1">
    <location>
        <begin position="1"/>
        <end position="18"/>
    </location>
</feature>
<keyword evidence="3" id="KW-1185">Reference proteome</keyword>
<reference evidence="2 3" key="1">
    <citation type="journal article" date="2013" name="Genome Announc.">
        <title>Complete Genome Sequence of the Carbazole Degrader Pseudomonas resinovorans Strain CA10 (NBRC 106553).</title>
        <authorList>
            <person name="Shintani M."/>
            <person name="Hosoyama A."/>
            <person name="Ohji S."/>
            <person name="Tsuchikane K."/>
            <person name="Takarada H."/>
            <person name="Yamazoe A."/>
            <person name="Fujita N."/>
            <person name="Nojiri H."/>
        </authorList>
    </citation>
    <scope>NUCLEOTIDE SEQUENCE [LARGE SCALE GENOMIC DNA]</scope>
    <source>
        <strain evidence="2 3">NBRC 106553</strain>
    </source>
</reference>
<evidence type="ECO:0000313" key="3">
    <source>
        <dbReference type="Proteomes" id="UP000015503"/>
    </source>
</evidence>
<dbReference type="KEGG" id="pre:PCA10_34850"/>